<dbReference type="InterPro" id="IPR036677">
    <property type="entry name" value="EutN_CcmL_sf"/>
</dbReference>
<dbReference type="PANTHER" id="PTHR36539:SF2">
    <property type="entry name" value="ETHANOLAMINE UTILIZATION PROTEIN"/>
    <property type="match status" value="1"/>
</dbReference>
<dbReference type="RefSeq" id="WP_209661217.1">
    <property type="nucleotide sequence ID" value="NZ_JAGGLI010000022.1"/>
</dbReference>
<dbReference type="Pfam" id="PF03319">
    <property type="entry name" value="EutN_CcmL"/>
    <property type="match status" value="1"/>
</dbReference>
<keyword evidence="3" id="KW-1283">Bacterial microcompartment</keyword>
<evidence type="ECO:0000256" key="1">
    <source>
        <dbReference type="ARBA" id="ARBA00023587"/>
    </source>
</evidence>
<dbReference type="Proteomes" id="UP001314903">
    <property type="component" value="Unassembled WGS sequence"/>
</dbReference>
<accession>A0ABS4KK77</accession>
<evidence type="ECO:0000256" key="2">
    <source>
        <dbReference type="ARBA" id="ARBA00023669"/>
    </source>
</evidence>
<evidence type="ECO:0000313" key="4">
    <source>
        <dbReference type="EMBL" id="MBP2028164.1"/>
    </source>
</evidence>
<sequence length="101" mass="10625">MIIGKVIGNVWATRKEESLNGLKLLVIKPVDYSSIDSDHGVPSSDFVKSRHEIVAADSVGAGIGDLVLVVSGSSARRGLHKTETAVDATVVGIIDEVEISQ</sequence>
<comment type="subcellular location">
    <subcellularLocation>
        <location evidence="1">Carboxysome</location>
    </subcellularLocation>
</comment>
<evidence type="ECO:0000256" key="3">
    <source>
        <dbReference type="ARBA" id="ARBA00024446"/>
    </source>
</evidence>
<keyword evidence="5" id="KW-1185">Reference proteome</keyword>
<organism evidence="4 5">
    <name type="scientific">Acetoanaerobium pronyense</name>
    <dbReference type="NCBI Taxonomy" id="1482736"/>
    <lineage>
        <taxon>Bacteria</taxon>
        <taxon>Bacillati</taxon>
        <taxon>Bacillota</taxon>
        <taxon>Clostridia</taxon>
        <taxon>Peptostreptococcales</taxon>
        <taxon>Filifactoraceae</taxon>
        <taxon>Acetoanaerobium</taxon>
    </lineage>
</organism>
<gene>
    <name evidence="4" type="ORF">J2Z35_001965</name>
</gene>
<dbReference type="CDD" id="cd01614">
    <property type="entry name" value="EutN_CcmL"/>
    <property type="match status" value="1"/>
</dbReference>
<comment type="caution">
    <text evidence="4">The sequence shown here is derived from an EMBL/GenBank/DDBJ whole genome shotgun (WGS) entry which is preliminary data.</text>
</comment>
<dbReference type="PANTHER" id="PTHR36539">
    <property type="entry name" value="ETHANOLAMINE UTILIZATION PROTEIN EUTN"/>
    <property type="match status" value="1"/>
</dbReference>
<protein>
    <submittedName>
        <fullName evidence="4">Ethanolamine utilization protein EutN</fullName>
    </submittedName>
</protein>
<name>A0ABS4KK77_9FIRM</name>
<dbReference type="EMBL" id="JAGGLI010000022">
    <property type="protein sequence ID" value="MBP2028164.1"/>
    <property type="molecule type" value="Genomic_DNA"/>
</dbReference>
<dbReference type="SUPFAM" id="SSF159133">
    <property type="entry name" value="EutN/CcmL-like"/>
    <property type="match status" value="1"/>
</dbReference>
<keyword evidence="2" id="KW-1282">Carboxysome</keyword>
<dbReference type="Gene3D" id="2.40.50.220">
    <property type="entry name" value="EutN/Ccml"/>
    <property type="match status" value="1"/>
</dbReference>
<dbReference type="PROSITE" id="PS51932">
    <property type="entry name" value="BMV"/>
    <property type="match status" value="1"/>
</dbReference>
<evidence type="ECO:0000313" key="5">
    <source>
        <dbReference type="Proteomes" id="UP001314903"/>
    </source>
</evidence>
<reference evidence="4 5" key="1">
    <citation type="submission" date="2021-03" db="EMBL/GenBank/DDBJ databases">
        <title>Genomic Encyclopedia of Type Strains, Phase IV (KMG-IV): sequencing the most valuable type-strain genomes for metagenomic binning, comparative biology and taxonomic classification.</title>
        <authorList>
            <person name="Goeker M."/>
        </authorList>
    </citation>
    <scope>NUCLEOTIDE SEQUENCE [LARGE SCALE GENOMIC DNA]</scope>
    <source>
        <strain evidence="4 5">DSM 27512</strain>
    </source>
</reference>
<proteinExistence type="predicted"/>
<dbReference type="InterPro" id="IPR004992">
    <property type="entry name" value="EutN_CcmL"/>
</dbReference>